<keyword evidence="2" id="KW-1185">Reference proteome</keyword>
<organism evidence="1 2">
    <name type="scientific">Dyadobacter soli</name>
    <dbReference type="NCBI Taxonomy" id="659014"/>
    <lineage>
        <taxon>Bacteria</taxon>
        <taxon>Pseudomonadati</taxon>
        <taxon>Bacteroidota</taxon>
        <taxon>Cytophagia</taxon>
        <taxon>Cytophagales</taxon>
        <taxon>Spirosomataceae</taxon>
        <taxon>Dyadobacter</taxon>
    </lineage>
</organism>
<dbReference type="OrthoDB" id="574359at2"/>
<dbReference type="Proteomes" id="UP000198748">
    <property type="component" value="Unassembled WGS sequence"/>
</dbReference>
<dbReference type="EMBL" id="FNAN01000019">
    <property type="protein sequence ID" value="SDG48377.1"/>
    <property type="molecule type" value="Genomic_DNA"/>
</dbReference>
<dbReference type="Gene3D" id="3.40.30.10">
    <property type="entry name" value="Glutaredoxin"/>
    <property type="match status" value="1"/>
</dbReference>
<dbReference type="SUPFAM" id="SSF52833">
    <property type="entry name" value="Thioredoxin-like"/>
    <property type="match status" value="1"/>
</dbReference>
<dbReference type="InterPro" id="IPR010296">
    <property type="entry name" value="DUF899_thioredox"/>
</dbReference>
<reference evidence="2" key="1">
    <citation type="submission" date="2016-10" db="EMBL/GenBank/DDBJ databases">
        <authorList>
            <person name="Varghese N."/>
            <person name="Submissions S."/>
        </authorList>
    </citation>
    <scope>NUCLEOTIDE SEQUENCE [LARGE SCALE GENOMIC DNA]</scope>
    <source>
        <strain evidence="2">DSM 25329</strain>
    </source>
</reference>
<gene>
    <name evidence="1" type="ORF">SAMN04487996_11938</name>
</gene>
<dbReference type="RefSeq" id="WP_090156234.1">
    <property type="nucleotide sequence ID" value="NZ_FNAN01000019.1"/>
</dbReference>
<sequence length="258" mass="29939">MEKQLESMAGRLEESLATHRVVSEEEWTKARKDLLKKEKELTRLNDELARQRRALPWVKVDKSYVFESTEGKAWLSDLFYGKSQLIVYHFMFAPEWEEGCPGCSFLADHIDGANLHLQHHDVSVVVVSRAPLEKLLAFKKRMGWKFNWVSSNGSDFNYDYHVSFTAEQLKNGTIYYNFEYAQHDEGTESPGTSVFYKDRTGNIFHTYSSYSRGGDILIGAHNYLDLTPKGRNEDGIMDWMRHHDKYENFKDDAGSCCH</sequence>
<dbReference type="AlphaFoldDB" id="A0A1G7ULK9"/>
<proteinExistence type="predicted"/>
<dbReference type="Pfam" id="PF05988">
    <property type="entry name" value="DUF899"/>
    <property type="match status" value="1"/>
</dbReference>
<protein>
    <submittedName>
        <fullName evidence="1">Predicted dithiol-disulfide oxidoreductase, DUF899 family</fullName>
    </submittedName>
</protein>
<name>A0A1G7ULK9_9BACT</name>
<accession>A0A1G7ULK9</accession>
<dbReference type="STRING" id="659014.SAMN04487996_11938"/>
<evidence type="ECO:0000313" key="1">
    <source>
        <dbReference type="EMBL" id="SDG48377.1"/>
    </source>
</evidence>
<dbReference type="InterPro" id="IPR036249">
    <property type="entry name" value="Thioredoxin-like_sf"/>
</dbReference>
<evidence type="ECO:0000313" key="2">
    <source>
        <dbReference type="Proteomes" id="UP000198748"/>
    </source>
</evidence>